<sequence>MGSYGGHVLPGTFFLLFGFWYVIKYARRFLRKRGSNGVFYCCKGRIPFSGIVIEGIIKVFMVSIGILVELFYPGAPMGKLHGEDGEYTHPMNWQHATMYFFFGLSGVADIVSYTARHVVPAGFDRIFGAFALFVEGYLFFFHLHGRSNIDTRVHVLLVLAVWPCALFAFLQCLVMNKRKILHIFEMLTATLLIAQGLWFWQAAYILYPPNGSAWDPCMEVEKHEHTSHFQHNDSDAMQDCNSLSNAELNLMFITMFWSWHIAGSIAIVSAVYFLTYQYLKCKGTLDPSFSVHYEHMSGGNAKFNSTTPLNGRLLSDGEEEDEI</sequence>
<gene>
    <name evidence="7" type="ORF">CVLEPA_LOCUS14440</name>
</gene>
<name>A0ABP0FXT5_CLALP</name>
<dbReference type="Proteomes" id="UP001642483">
    <property type="component" value="Unassembled WGS sequence"/>
</dbReference>
<feature type="transmembrane region" description="Helical" evidence="6">
    <location>
        <begin position="55"/>
        <end position="75"/>
    </location>
</feature>
<evidence type="ECO:0000256" key="2">
    <source>
        <dbReference type="ARBA" id="ARBA00006948"/>
    </source>
</evidence>
<evidence type="ECO:0000313" key="7">
    <source>
        <dbReference type="EMBL" id="CAK8683359.1"/>
    </source>
</evidence>
<keyword evidence="5 6" id="KW-0472">Membrane</keyword>
<comment type="similarity">
    <text evidence="2">Belongs to the TMEM45 family.</text>
</comment>
<proteinExistence type="inferred from homology"/>
<accession>A0ABP0FXT5</accession>
<feature type="transmembrane region" description="Helical" evidence="6">
    <location>
        <begin position="95"/>
        <end position="114"/>
    </location>
</feature>
<feature type="transmembrane region" description="Helical" evidence="6">
    <location>
        <begin position="186"/>
        <end position="207"/>
    </location>
</feature>
<evidence type="ECO:0000313" key="8">
    <source>
        <dbReference type="Proteomes" id="UP001642483"/>
    </source>
</evidence>
<protein>
    <recommendedName>
        <fullName evidence="9">Transmembrane protein 45B</fullName>
    </recommendedName>
</protein>
<keyword evidence="3 6" id="KW-0812">Transmembrane</keyword>
<dbReference type="InterPro" id="IPR042127">
    <property type="entry name" value="TMEM45"/>
</dbReference>
<reference evidence="7 8" key="1">
    <citation type="submission" date="2024-02" db="EMBL/GenBank/DDBJ databases">
        <authorList>
            <person name="Daric V."/>
            <person name="Darras S."/>
        </authorList>
    </citation>
    <scope>NUCLEOTIDE SEQUENCE [LARGE SCALE GENOMIC DNA]</scope>
</reference>
<evidence type="ECO:0000256" key="1">
    <source>
        <dbReference type="ARBA" id="ARBA00004141"/>
    </source>
</evidence>
<evidence type="ECO:0000256" key="4">
    <source>
        <dbReference type="ARBA" id="ARBA00022989"/>
    </source>
</evidence>
<dbReference type="PANTHER" id="PTHR16007:SF15">
    <property type="entry name" value="TRANSMEMBRANE PROTEIN 45B"/>
    <property type="match status" value="1"/>
</dbReference>
<comment type="caution">
    <text evidence="7">The sequence shown here is derived from an EMBL/GenBank/DDBJ whole genome shotgun (WGS) entry which is preliminary data.</text>
</comment>
<dbReference type="InterPro" id="IPR006904">
    <property type="entry name" value="DUF716"/>
</dbReference>
<feature type="transmembrane region" description="Helical" evidence="6">
    <location>
        <begin position="155"/>
        <end position="174"/>
    </location>
</feature>
<evidence type="ECO:0000256" key="5">
    <source>
        <dbReference type="ARBA" id="ARBA00023136"/>
    </source>
</evidence>
<dbReference type="EMBL" id="CAWYQH010000097">
    <property type="protein sequence ID" value="CAK8683359.1"/>
    <property type="molecule type" value="Genomic_DNA"/>
</dbReference>
<keyword evidence="4 6" id="KW-1133">Transmembrane helix</keyword>
<evidence type="ECO:0008006" key="9">
    <source>
        <dbReference type="Google" id="ProtNLM"/>
    </source>
</evidence>
<feature type="transmembrane region" description="Helical" evidence="6">
    <location>
        <begin position="6"/>
        <end position="23"/>
    </location>
</feature>
<organism evidence="7 8">
    <name type="scientific">Clavelina lepadiformis</name>
    <name type="common">Light-bulb sea squirt</name>
    <name type="synonym">Ascidia lepadiformis</name>
    <dbReference type="NCBI Taxonomy" id="159417"/>
    <lineage>
        <taxon>Eukaryota</taxon>
        <taxon>Metazoa</taxon>
        <taxon>Chordata</taxon>
        <taxon>Tunicata</taxon>
        <taxon>Ascidiacea</taxon>
        <taxon>Aplousobranchia</taxon>
        <taxon>Clavelinidae</taxon>
        <taxon>Clavelina</taxon>
    </lineage>
</organism>
<dbReference type="PANTHER" id="PTHR16007">
    <property type="entry name" value="EPIDIDYMAL MEMBRANE PROTEIN E9-RELATED"/>
    <property type="match status" value="1"/>
</dbReference>
<dbReference type="Pfam" id="PF04819">
    <property type="entry name" value="DUF716"/>
    <property type="match status" value="1"/>
</dbReference>
<evidence type="ECO:0000256" key="6">
    <source>
        <dbReference type="SAM" id="Phobius"/>
    </source>
</evidence>
<feature type="transmembrane region" description="Helical" evidence="6">
    <location>
        <begin position="126"/>
        <end position="143"/>
    </location>
</feature>
<comment type="subcellular location">
    <subcellularLocation>
        <location evidence="1">Membrane</location>
        <topology evidence="1">Multi-pass membrane protein</topology>
    </subcellularLocation>
</comment>
<feature type="transmembrane region" description="Helical" evidence="6">
    <location>
        <begin position="251"/>
        <end position="274"/>
    </location>
</feature>
<keyword evidence="8" id="KW-1185">Reference proteome</keyword>
<evidence type="ECO:0000256" key="3">
    <source>
        <dbReference type="ARBA" id="ARBA00022692"/>
    </source>
</evidence>